<dbReference type="EMBL" id="BMAO01035425">
    <property type="protein sequence ID" value="GFR03567.1"/>
    <property type="molecule type" value="Genomic_DNA"/>
</dbReference>
<sequence length="91" mass="10040">MHSDGASTNVEKKTVEEWLWQVLFLELVNQPPSQQTSKAHLSARQKCPIPCFPAGHAPSALTPSIGPWAGGACQQRNAHSPLIDQWTFQFC</sequence>
<accession>A0A8X6LCK6</accession>
<name>A0A8X6LCK6_TRICU</name>
<evidence type="ECO:0000313" key="1">
    <source>
        <dbReference type="EMBL" id="GFR03567.1"/>
    </source>
</evidence>
<evidence type="ECO:0000313" key="2">
    <source>
        <dbReference type="Proteomes" id="UP000887116"/>
    </source>
</evidence>
<organism evidence="1 2">
    <name type="scientific">Trichonephila clavata</name>
    <name type="common">Joro spider</name>
    <name type="synonym">Nephila clavata</name>
    <dbReference type="NCBI Taxonomy" id="2740835"/>
    <lineage>
        <taxon>Eukaryota</taxon>
        <taxon>Metazoa</taxon>
        <taxon>Ecdysozoa</taxon>
        <taxon>Arthropoda</taxon>
        <taxon>Chelicerata</taxon>
        <taxon>Arachnida</taxon>
        <taxon>Araneae</taxon>
        <taxon>Araneomorphae</taxon>
        <taxon>Entelegynae</taxon>
        <taxon>Araneoidea</taxon>
        <taxon>Nephilidae</taxon>
        <taxon>Trichonephila</taxon>
    </lineage>
</organism>
<protein>
    <submittedName>
        <fullName evidence="1">Uncharacterized protein</fullName>
    </submittedName>
</protein>
<comment type="caution">
    <text evidence="1">The sequence shown here is derived from an EMBL/GenBank/DDBJ whole genome shotgun (WGS) entry which is preliminary data.</text>
</comment>
<dbReference type="Proteomes" id="UP000887116">
    <property type="component" value="Unassembled WGS sequence"/>
</dbReference>
<keyword evidence="2" id="KW-1185">Reference proteome</keyword>
<dbReference type="AlphaFoldDB" id="A0A8X6LCK6"/>
<reference evidence="1" key="1">
    <citation type="submission" date="2020-07" db="EMBL/GenBank/DDBJ databases">
        <title>Multicomponent nature underlies the extraordinary mechanical properties of spider dragline silk.</title>
        <authorList>
            <person name="Kono N."/>
            <person name="Nakamura H."/>
            <person name="Mori M."/>
            <person name="Yoshida Y."/>
            <person name="Ohtoshi R."/>
            <person name="Malay A.D."/>
            <person name="Moran D.A.P."/>
            <person name="Tomita M."/>
            <person name="Numata K."/>
            <person name="Arakawa K."/>
        </authorList>
    </citation>
    <scope>NUCLEOTIDE SEQUENCE</scope>
</reference>
<proteinExistence type="predicted"/>
<gene>
    <name evidence="1" type="ORF">TNCT_357061</name>
</gene>